<dbReference type="PANTHER" id="PTHR40240">
    <property type="entry name" value="PLEXUS, ISOFORM A"/>
    <property type="match status" value="1"/>
</dbReference>
<feature type="region of interest" description="Disordered" evidence="1">
    <location>
        <begin position="378"/>
        <end position="425"/>
    </location>
</feature>
<protein>
    <submittedName>
        <fullName evidence="3">DUF4206 domain-containing protein</fullName>
    </submittedName>
</protein>
<feature type="compositionally biased region" description="Pro residues" evidence="1">
    <location>
        <begin position="1066"/>
        <end position="1076"/>
    </location>
</feature>
<feature type="compositionally biased region" description="Polar residues" evidence="1">
    <location>
        <begin position="1034"/>
        <end position="1052"/>
    </location>
</feature>
<feature type="region of interest" description="Disordered" evidence="1">
    <location>
        <begin position="617"/>
        <end position="638"/>
    </location>
</feature>
<dbReference type="PANTHER" id="PTHR40240:SF1">
    <property type="entry name" value="PLEXUS, ISOFORM A"/>
    <property type="match status" value="1"/>
</dbReference>
<feature type="compositionally biased region" description="Basic residues" evidence="1">
    <location>
        <begin position="388"/>
        <end position="397"/>
    </location>
</feature>
<evidence type="ECO:0000313" key="3">
    <source>
        <dbReference type="WBParaSite" id="maker-uti_cns_0045654-snap-gene-1.4-mRNA-1"/>
    </source>
</evidence>
<feature type="compositionally biased region" description="Low complexity" evidence="1">
    <location>
        <begin position="398"/>
        <end position="425"/>
    </location>
</feature>
<dbReference type="WBParaSite" id="maker-uti_cns_0045654-snap-gene-1.4-mRNA-1">
    <property type="protein sequence ID" value="maker-uti_cns_0045654-snap-gene-1.4-mRNA-1"/>
    <property type="gene ID" value="maker-uti_cns_0045654-snap-gene-1.4"/>
</dbReference>
<accession>A0A1I8J3G1</accession>
<feature type="region of interest" description="Disordered" evidence="1">
    <location>
        <begin position="989"/>
        <end position="1204"/>
    </location>
</feature>
<reference evidence="3" key="1">
    <citation type="submission" date="2016-11" db="UniProtKB">
        <authorList>
            <consortium name="WormBaseParasite"/>
        </authorList>
    </citation>
    <scope>IDENTIFICATION</scope>
</reference>
<name>A0A1I8J3G1_9PLAT</name>
<proteinExistence type="predicted"/>
<feature type="compositionally biased region" description="Low complexity" evidence="1">
    <location>
        <begin position="378"/>
        <end position="387"/>
    </location>
</feature>
<feature type="compositionally biased region" description="Low complexity" evidence="1">
    <location>
        <begin position="990"/>
        <end position="1024"/>
    </location>
</feature>
<organism evidence="2 3">
    <name type="scientific">Macrostomum lignano</name>
    <dbReference type="NCBI Taxonomy" id="282301"/>
    <lineage>
        <taxon>Eukaryota</taxon>
        <taxon>Metazoa</taxon>
        <taxon>Spiralia</taxon>
        <taxon>Lophotrochozoa</taxon>
        <taxon>Platyhelminthes</taxon>
        <taxon>Rhabditophora</taxon>
        <taxon>Macrostomorpha</taxon>
        <taxon>Macrostomida</taxon>
        <taxon>Macrostomidae</taxon>
        <taxon>Macrostomum</taxon>
    </lineage>
</organism>
<feature type="compositionally biased region" description="Basic and acidic residues" evidence="1">
    <location>
        <begin position="1053"/>
        <end position="1062"/>
    </location>
</feature>
<keyword evidence="2" id="KW-1185">Reference proteome</keyword>
<evidence type="ECO:0000313" key="2">
    <source>
        <dbReference type="Proteomes" id="UP000095280"/>
    </source>
</evidence>
<evidence type="ECO:0000256" key="1">
    <source>
        <dbReference type="SAM" id="MobiDB-lite"/>
    </source>
</evidence>
<feature type="compositionally biased region" description="Low complexity" evidence="1">
    <location>
        <begin position="1161"/>
        <end position="1181"/>
    </location>
</feature>
<sequence>MEPLLDVNYEPLVLKVIEYYQLGFLFDDGTVELLGSEHLETENTTHLLQENGAAAQSFASFDVCVQVNVCTGHVTNMPVAEPPSPTEREQLRLAAWSARALRCDRELARLRCAARRLIGRLVPRLRLPKPPRLLTPKELSAARFAERLGLRYDGAGAGRCIRRDCCCWPRRRKIFQSGSQQLQVCLSADPAGCLRLALRDAAGLLRLLVPAWRRPSRLSQVRRRHRRDESAADIIKAMLKAAGCCDLRLPQCVSMDVCYMCGTAAATCEVQATPNPSAPHEPYFPSLMCYECPRGAKPPSVSGSVRTCAQCRHQLLASWRQPSSTDEASAQWLLQQQIYMSMLKSAGMTGPAGGGASASDFFTPSSAYGPEALMRLAQLQQHQQQQQQHHHHQHQQHQKQQQQQQQQAVRSAANSSAGSSSRASPSVGAQQIRCFLCRKSMAKQDAKIVYATRVSDNCEHFPFLKQLVPPPEALPLTQGATKLCLQCHSSLAEQYRHYEIVKTPQDSRVYQVVSEGGQTKFYCNTGTLSLSCPLCGDSFKDTPIWLSWKPTASSTGGGGNSSSTPFYPLLSKVTCEYSHLLIDKQRGRLLACRTCCDHLHQQWTQQERLPPQSRYYQLRRTPPSQPSPAGGGVAASPGSNPGVRPMIAQCHVCLCALHNPETLKLLRHKPKSGRPASPYFPFLANLRHNSQASANGTFPVCDLCYTNLRWQWIRRSSSSVNSIPDAASASYQTEYICSGCLQLKTSKEEVRLQGDCLLCLDCATIGGRAGASGSSGGRERVTVTVPPITRSSETRPAMASTPIASAAQQLHHHHGSGGGGGGGYSDALRNIAAKNAAAAAAAAATPTSSAMDNPSMALGTLPPPGWLGPDQLAAYYNQMIGYSYQYQMLQALASAYPPYPSDPASLAMLYGYHQQQHRPGHQPVSASYPPFSTSGAMASSASSSSAAAAAAAAMMMMDSSQMMSGGPAGYYTNSAMGAGLLGHQSVPARPAGAAKTTTVTAASATAAKPPTPAKSLAPTAAPSSNRGPGAVIPSSPSMKTSRPPAASTQQQQQHEDALDLSRKPGLPAPVIRPPFLAPAAVSTRPAGSAHKMFRPFEDSDDESKPTPPKPSQHTLYTASQHHHQQHQLSSLSPSRPAATAAVTAGSPKPPTLSPQQSRVDAAASALSAAAPSDNHSAAAASGSRVDTDSSEEGNDSPAHTPDLLRRNLKEKSNFLRKFHLRPLSHAQKICHRQTRQLVRKYLRRIRKRSKAASRLATSRILRRLEVDVANADHAAAVAEVPEGNGSCNGSPPATADLVAAAAAGSVDVEMSA</sequence>
<dbReference type="Proteomes" id="UP000095280">
    <property type="component" value="Unplaced"/>
</dbReference>